<dbReference type="Gene3D" id="3.90.1640.10">
    <property type="entry name" value="inorganic pyrophosphatase (n-terminal core)"/>
    <property type="match status" value="1"/>
</dbReference>
<dbReference type="Pfam" id="PF01368">
    <property type="entry name" value="DHH"/>
    <property type="match status" value="1"/>
</dbReference>
<dbReference type="Pfam" id="PF02272">
    <property type="entry name" value="DHHA1"/>
    <property type="match status" value="1"/>
</dbReference>
<evidence type="ECO:0000259" key="2">
    <source>
        <dbReference type="Pfam" id="PF02272"/>
    </source>
</evidence>
<gene>
    <name evidence="3" type="ORF">DFQ01_103345</name>
</gene>
<feature type="domain" description="DHHA1" evidence="2">
    <location>
        <begin position="247"/>
        <end position="332"/>
    </location>
</feature>
<proteinExistence type="predicted"/>
<feature type="domain" description="DDH" evidence="1">
    <location>
        <begin position="29"/>
        <end position="170"/>
    </location>
</feature>
<dbReference type="EMBL" id="QGTQ01000003">
    <property type="protein sequence ID" value="PWW06442.1"/>
    <property type="molecule type" value="Genomic_DNA"/>
</dbReference>
<comment type="caution">
    <text evidence="3">The sequence shown here is derived from an EMBL/GenBank/DDBJ whole genome shotgun (WGS) entry which is preliminary data.</text>
</comment>
<reference evidence="3 4" key="1">
    <citation type="submission" date="2018-05" db="EMBL/GenBank/DDBJ databases">
        <title>Genomic Encyclopedia of Type Strains, Phase III (KMG-III): the genomes of soil and plant-associated and newly described type strains.</title>
        <authorList>
            <person name="Whitman W."/>
        </authorList>
    </citation>
    <scope>NUCLEOTIDE SEQUENCE [LARGE SCALE GENOMIC DNA]</scope>
    <source>
        <strain evidence="3 4">CECT 5696</strain>
    </source>
</reference>
<dbReference type="InterPro" id="IPR001667">
    <property type="entry name" value="DDH_dom"/>
</dbReference>
<dbReference type="PANTHER" id="PTHR47618">
    <property type="entry name" value="BIFUNCTIONAL OLIGORIBONUCLEASE AND PAP PHOSPHATASE NRNA"/>
    <property type="match status" value="1"/>
</dbReference>
<accession>A0A2V2YXH2</accession>
<dbReference type="InterPro" id="IPR051319">
    <property type="entry name" value="Oligoribo/pAp-PDE_c-di-AMP_PDE"/>
</dbReference>
<dbReference type="SUPFAM" id="SSF64182">
    <property type="entry name" value="DHH phosphoesterases"/>
    <property type="match status" value="1"/>
</dbReference>
<name>A0A2V2YXH2_9BACL</name>
<organism evidence="3 4">
    <name type="scientific">Paenibacillus cellulosilyticus</name>
    <dbReference type="NCBI Taxonomy" id="375489"/>
    <lineage>
        <taxon>Bacteria</taxon>
        <taxon>Bacillati</taxon>
        <taxon>Bacillota</taxon>
        <taxon>Bacilli</taxon>
        <taxon>Bacillales</taxon>
        <taxon>Paenibacillaceae</taxon>
        <taxon>Paenibacillus</taxon>
    </lineage>
</organism>
<sequence>MTNQAMLSSESYSALLEQALTFMHEGDDFLVVSHVQPDGDAISSTVVVGWLLTKLGKRFTLINEGEVPSRLQFLTLTDTIINYSKSQLNRKFNRVIAVDCADFRRIGEVASCFSEGYQLLNIDHHPTNDAFGVHNIIHPEAAATVEILFDLLRHAGITPDEPAATAIYTGLLTDTGGFRYSNTTSHVMEMASELLKLGVNGHWIADYLLERMTMPQLKLLQLGLSRLTFSEDNRIGWLYIEANDLAHTGAAPEDLEGLVNYARNVDGVEVGMLFKELKNGHVKVSLRSAGLVDVAAIAQSFGGGGHVRAAGCKHDGPLEQSMLQLVEAVRKTLSGLIQD</sequence>
<dbReference type="Gene3D" id="3.10.310.30">
    <property type="match status" value="1"/>
</dbReference>
<dbReference type="RefSeq" id="WP_245946562.1">
    <property type="nucleotide sequence ID" value="NZ_CP054612.1"/>
</dbReference>
<dbReference type="AlphaFoldDB" id="A0A2V2YXH2"/>
<protein>
    <submittedName>
        <fullName evidence="3">Phosphoesterase RecJ-like protein</fullName>
    </submittedName>
</protein>
<evidence type="ECO:0000313" key="4">
    <source>
        <dbReference type="Proteomes" id="UP000246635"/>
    </source>
</evidence>
<evidence type="ECO:0000259" key="1">
    <source>
        <dbReference type="Pfam" id="PF01368"/>
    </source>
</evidence>
<keyword evidence="4" id="KW-1185">Reference proteome</keyword>
<dbReference type="InterPro" id="IPR038763">
    <property type="entry name" value="DHH_sf"/>
</dbReference>
<dbReference type="PANTHER" id="PTHR47618:SF1">
    <property type="entry name" value="BIFUNCTIONAL OLIGORIBONUCLEASE AND PAP PHOSPHATASE NRNA"/>
    <property type="match status" value="1"/>
</dbReference>
<dbReference type="Proteomes" id="UP000246635">
    <property type="component" value="Unassembled WGS sequence"/>
</dbReference>
<dbReference type="GO" id="GO:0003676">
    <property type="term" value="F:nucleic acid binding"/>
    <property type="evidence" value="ECO:0007669"/>
    <property type="project" value="InterPro"/>
</dbReference>
<dbReference type="InterPro" id="IPR003156">
    <property type="entry name" value="DHHA1_dom"/>
</dbReference>
<evidence type="ECO:0000313" key="3">
    <source>
        <dbReference type="EMBL" id="PWW06442.1"/>
    </source>
</evidence>